<dbReference type="RefSeq" id="WP_038937297.1">
    <property type="nucleotide sequence ID" value="NZ_CP017637.1"/>
</dbReference>
<dbReference type="OrthoDB" id="8249172at2"/>
<dbReference type="EMBL" id="CP017637">
    <property type="protein sequence ID" value="APG09663.1"/>
    <property type="molecule type" value="Genomic_DNA"/>
</dbReference>
<organism evidence="2 3">
    <name type="scientific">Bradyrhizobium japonicum</name>
    <dbReference type="NCBI Taxonomy" id="375"/>
    <lineage>
        <taxon>Bacteria</taxon>
        <taxon>Pseudomonadati</taxon>
        <taxon>Pseudomonadota</taxon>
        <taxon>Alphaproteobacteria</taxon>
        <taxon>Hyphomicrobiales</taxon>
        <taxon>Nitrobacteraceae</taxon>
        <taxon>Bradyrhizobium</taxon>
    </lineage>
</organism>
<dbReference type="Proteomes" id="UP000181962">
    <property type="component" value="Chromosome"/>
</dbReference>
<reference evidence="1 4" key="2">
    <citation type="submission" date="2016-11" db="EMBL/GenBank/DDBJ databases">
        <title>Complete Genome Sequence of Bradyrhizobium sp. strain J5, an isolated from soybean nodule in Hokkaido.</title>
        <authorList>
            <person name="Kanehara K."/>
        </authorList>
    </citation>
    <scope>NUCLEOTIDE SEQUENCE [LARGE SCALE GENOMIC DNA]</scope>
    <source>
        <strain evidence="1 4">J5</strain>
    </source>
</reference>
<dbReference type="EMBL" id="JRPN01000009">
    <property type="protein sequence ID" value="KGT79706.1"/>
    <property type="molecule type" value="Genomic_DNA"/>
</dbReference>
<dbReference type="AlphaFoldDB" id="A0A0A3Y2U0"/>
<sequence>MVLRYFKAMPRSTNRNLPRSADLLAAKDELLAGRRIVIAALAGPRLSGKKGIVLGQGATATQVKVLLDGAKGYVILHARYVDLFEDRSATEGV</sequence>
<evidence type="ECO:0000313" key="1">
    <source>
        <dbReference type="EMBL" id="APG09663.1"/>
    </source>
</evidence>
<protein>
    <submittedName>
        <fullName evidence="2">Uncharacterized protein</fullName>
    </submittedName>
</protein>
<gene>
    <name evidence="1" type="ORF">BKD09_15090</name>
    <name evidence="2" type="ORF">MA20_11000</name>
</gene>
<dbReference type="Proteomes" id="UP000030377">
    <property type="component" value="Unassembled WGS sequence"/>
</dbReference>
<dbReference type="STRING" id="375.BKD09_RS15090"/>
<name>A0A0A3Y2U0_BRAJP</name>
<evidence type="ECO:0000313" key="3">
    <source>
        <dbReference type="Proteomes" id="UP000030377"/>
    </source>
</evidence>
<evidence type="ECO:0000313" key="2">
    <source>
        <dbReference type="EMBL" id="KGT79706.1"/>
    </source>
</evidence>
<proteinExistence type="predicted"/>
<evidence type="ECO:0000313" key="4">
    <source>
        <dbReference type="Proteomes" id="UP000181962"/>
    </source>
</evidence>
<accession>A0A0A3Y2U0</accession>
<reference evidence="2 3" key="1">
    <citation type="submission" date="2014-09" db="EMBL/GenBank/DDBJ databases">
        <title>Draft genome of Bradyrhizobium japonicum Is-34.</title>
        <authorList>
            <person name="Tsurumaru H."/>
            <person name="Yamakawa T."/>
            <person name="Hashimoto S."/>
            <person name="Okizaki K."/>
            <person name="Kanesaki Y."/>
            <person name="Yoshikawa H."/>
            <person name="Yajima S."/>
        </authorList>
    </citation>
    <scope>NUCLEOTIDE SEQUENCE [LARGE SCALE GENOMIC DNA]</scope>
    <source>
        <strain evidence="2 3">Is-34</strain>
    </source>
</reference>